<dbReference type="InterPro" id="IPR004195">
    <property type="entry name" value="Head_decoration_D"/>
</dbReference>
<keyword evidence="2" id="KW-1185">Reference proteome</keyword>
<dbReference type="AlphaFoldDB" id="A0A1H9PNZ4"/>
<dbReference type="OrthoDB" id="7358956at2"/>
<proteinExistence type="predicted"/>
<dbReference type="RefSeq" id="WP_092687216.1">
    <property type="nucleotide sequence ID" value="NZ_FOGU01000001.1"/>
</dbReference>
<accession>A0A1H9PNZ4</accession>
<reference evidence="1 2" key="1">
    <citation type="submission" date="2016-10" db="EMBL/GenBank/DDBJ databases">
        <authorList>
            <person name="de Groot N.N."/>
        </authorList>
    </citation>
    <scope>NUCLEOTIDE SEQUENCE [LARGE SCALE GENOMIC DNA]</scope>
    <source>
        <strain evidence="1 2">DSM 23042</strain>
    </source>
</reference>
<sequence>MPTLNEGKTPGDFLLYETPSAYGRDEITVAAGADLEPGTVLGQVTASGKYVASDQGAADGSETPAAVLMTRAAASSADVEGAIALVRGPAQVRRGGLVFDDSWSTETLRDSACASLETAGIVAIST</sequence>
<dbReference type="STRING" id="641238.SAMN04490244_101272"/>
<name>A0A1H9PNZ4_9RHOB</name>
<dbReference type="Proteomes" id="UP000198885">
    <property type="component" value="Unassembled WGS sequence"/>
</dbReference>
<dbReference type="EMBL" id="FOGU01000001">
    <property type="protein sequence ID" value="SER49924.1"/>
    <property type="molecule type" value="Genomic_DNA"/>
</dbReference>
<protein>
    <submittedName>
        <fullName evidence="1">Bacteriophage lambda head decoration protein D</fullName>
    </submittedName>
</protein>
<organism evidence="1 2">
    <name type="scientific">Tranquillimonas rosea</name>
    <dbReference type="NCBI Taxonomy" id="641238"/>
    <lineage>
        <taxon>Bacteria</taxon>
        <taxon>Pseudomonadati</taxon>
        <taxon>Pseudomonadota</taxon>
        <taxon>Alphaproteobacteria</taxon>
        <taxon>Rhodobacterales</taxon>
        <taxon>Roseobacteraceae</taxon>
        <taxon>Tranquillimonas</taxon>
    </lineage>
</organism>
<dbReference type="Pfam" id="PF02924">
    <property type="entry name" value="HDPD"/>
    <property type="match status" value="1"/>
</dbReference>
<evidence type="ECO:0000313" key="2">
    <source>
        <dbReference type="Proteomes" id="UP000198885"/>
    </source>
</evidence>
<gene>
    <name evidence="1" type="ORF">SAMN04490244_101272</name>
</gene>
<evidence type="ECO:0000313" key="1">
    <source>
        <dbReference type="EMBL" id="SER49924.1"/>
    </source>
</evidence>
<dbReference type="Gene3D" id="2.40.300.10">
    <property type="entry name" value="Head decoration protein D"/>
    <property type="match status" value="1"/>
</dbReference>